<keyword evidence="10 15" id="KW-0238">DNA-binding</keyword>
<evidence type="ECO:0000313" key="20">
    <source>
        <dbReference type="EMBL" id="GED22318.1"/>
    </source>
</evidence>
<dbReference type="EC" id="3.1.11.5" evidence="15"/>
<evidence type="ECO:0000256" key="4">
    <source>
        <dbReference type="ARBA" id="ARBA00022763"/>
    </source>
</evidence>
<comment type="function">
    <text evidence="15">A helicase/nuclease that prepares dsDNA breaks (DSB) for recombinational DNA repair. Binds to DSBs and unwinds DNA via a highly rapid and processive ATP-dependent bidirectional helicase activity. Unwinds dsDNA until it encounters a Chi (crossover hotspot instigator) sequence from the 3' direction. Cuts ssDNA a few nucleotides 3' to the Chi site. The properties and activities of the enzyme are changed at Chi. The Chi-altered holoenzyme produces a long 3'-ssDNA overhang and facilitates RecA-binding to the ssDNA for homologous DNA recombination and repair. Holoenzyme degrades any linearized DNA that is unable to undergo homologous recombination. In the holoenzyme this subunit contributes ATPase, 3'-5' helicase, exonuclease activity and loads RecA onto ssDNA.</text>
</comment>
<keyword evidence="8 15" id="KW-0067">ATP-binding</keyword>
<evidence type="ECO:0000259" key="19">
    <source>
        <dbReference type="PROSITE" id="PS51217"/>
    </source>
</evidence>
<dbReference type="InterPro" id="IPR000212">
    <property type="entry name" value="DNA_helicase_UvrD/REP"/>
</dbReference>
<evidence type="ECO:0000256" key="11">
    <source>
        <dbReference type="ARBA" id="ARBA00023204"/>
    </source>
</evidence>
<dbReference type="HAMAP" id="MF_01485">
    <property type="entry name" value="RecB"/>
    <property type="match status" value="1"/>
</dbReference>
<feature type="compositionally biased region" description="Basic and acidic residues" evidence="17">
    <location>
        <begin position="1032"/>
        <end position="1045"/>
    </location>
</feature>
<evidence type="ECO:0000256" key="8">
    <source>
        <dbReference type="ARBA" id="ARBA00022840"/>
    </source>
</evidence>
<keyword evidence="12 15" id="KW-0413">Isomerase</keyword>
<accession>A0A4Y4F5D1</accession>
<feature type="binding site" evidence="15">
    <location>
        <position position="1159"/>
    </location>
    <ligand>
        <name>Mg(2+)</name>
        <dbReference type="ChEBI" id="CHEBI:18420"/>
    </ligand>
</feature>
<dbReference type="PANTHER" id="PTHR11070">
    <property type="entry name" value="UVRD / RECB / PCRA DNA HELICASE FAMILY MEMBER"/>
    <property type="match status" value="1"/>
</dbReference>
<dbReference type="Pfam" id="PF13361">
    <property type="entry name" value="UvrD_C"/>
    <property type="match status" value="1"/>
</dbReference>
<comment type="catalytic activity">
    <reaction evidence="13 15">
        <text>Couples ATP hydrolysis with the unwinding of duplex DNA by translocating in the 3'-5' direction.</text>
        <dbReference type="EC" id="5.6.2.4"/>
    </reaction>
</comment>
<feature type="region of interest" description="DNA-binding and helicase activity, interacts with RecC" evidence="15">
    <location>
        <begin position="1"/>
        <end position="1048"/>
    </location>
</feature>
<dbReference type="CDD" id="cd22352">
    <property type="entry name" value="RecB_C-like"/>
    <property type="match status" value="1"/>
</dbReference>
<evidence type="ECO:0000256" key="15">
    <source>
        <dbReference type="HAMAP-Rule" id="MF_01485"/>
    </source>
</evidence>
<dbReference type="Gene3D" id="1.10.3170.10">
    <property type="entry name" value="Recbcd, chain B, domain 2"/>
    <property type="match status" value="1"/>
</dbReference>
<gene>
    <name evidence="15 20" type="primary">recB</name>
    <name evidence="20" type="ORF">HHA01_12950</name>
</gene>
<protein>
    <recommendedName>
        <fullName evidence="15">RecBCD enzyme subunit RecB</fullName>
        <ecNumber evidence="15">3.1.11.5</ecNumber>
        <ecNumber evidence="15">5.6.2.4</ecNumber>
    </recommendedName>
    <alternativeName>
        <fullName evidence="15">DNA 3'-5' helicase subunit RecB</fullName>
    </alternativeName>
    <alternativeName>
        <fullName evidence="15">Exonuclease V subunit RecB</fullName>
        <shortName evidence="15">ExoV subunit RecB</shortName>
    </alternativeName>
    <alternativeName>
        <fullName evidence="15">Helicase/nuclease RecBCD subunit RecB</fullName>
    </alternativeName>
</protein>
<comment type="subunit">
    <text evidence="15">Heterotrimer of RecB, RecC and RecD. All subunits contribute to DNA-binding. Interacts with RecA.</text>
</comment>
<dbReference type="SUPFAM" id="SSF52980">
    <property type="entry name" value="Restriction endonuclease-like"/>
    <property type="match status" value="1"/>
</dbReference>
<evidence type="ECO:0000256" key="12">
    <source>
        <dbReference type="ARBA" id="ARBA00023235"/>
    </source>
</evidence>
<feature type="region of interest" description="Disordered" evidence="17">
    <location>
        <begin position="1096"/>
        <end position="1147"/>
    </location>
</feature>
<dbReference type="GO" id="GO:0003677">
    <property type="term" value="F:DNA binding"/>
    <property type="evidence" value="ECO:0007669"/>
    <property type="project" value="UniProtKB-UniRule"/>
</dbReference>
<feature type="domain" description="UvrD-like helicase C-terminal" evidence="19">
    <location>
        <begin position="614"/>
        <end position="924"/>
    </location>
</feature>
<keyword evidence="21" id="KW-1185">Reference proteome</keyword>
<evidence type="ECO:0000256" key="5">
    <source>
        <dbReference type="ARBA" id="ARBA00022801"/>
    </source>
</evidence>
<dbReference type="Gene3D" id="3.90.320.10">
    <property type="match status" value="1"/>
</dbReference>
<dbReference type="Pfam" id="PF00580">
    <property type="entry name" value="UvrD-helicase"/>
    <property type="match status" value="2"/>
</dbReference>
<dbReference type="InterPro" id="IPR011604">
    <property type="entry name" value="PDDEXK-like_dom_sf"/>
</dbReference>
<comment type="domain">
    <text evidence="15">The N-terminal DNA-binding domain is a ssDNA-dependent ATPase and has ATP-dependent 3'-5' helicase function. This domain interacts with RecC.</text>
</comment>
<evidence type="ECO:0000256" key="9">
    <source>
        <dbReference type="ARBA" id="ARBA00022842"/>
    </source>
</evidence>
<evidence type="ECO:0000313" key="21">
    <source>
        <dbReference type="Proteomes" id="UP000319812"/>
    </source>
</evidence>
<dbReference type="GO" id="GO:0009338">
    <property type="term" value="C:exodeoxyribonuclease V complex"/>
    <property type="evidence" value="ECO:0007669"/>
    <property type="project" value="TreeGrafter"/>
</dbReference>
<comment type="miscellaneous">
    <text evidence="15">In the RecBCD complex, RecB has a slow 3'-5' helicase, an exonuclease activity and loads RecA onto ssDNA, RecD has a fast 5'-3' helicase activity, while RecC stimulates the ATPase and processivity of the RecB helicase and contributes to recognition of the Chi site.</text>
</comment>
<feature type="active site" description="For nuclease activity" evidence="15">
    <location>
        <position position="1297"/>
    </location>
</feature>
<dbReference type="GO" id="GO:0043138">
    <property type="term" value="F:3'-5' DNA helicase activity"/>
    <property type="evidence" value="ECO:0007669"/>
    <property type="project" value="UniProtKB-UniRule"/>
</dbReference>
<feature type="binding site" evidence="15">
    <location>
        <position position="1297"/>
    </location>
    <ligand>
        <name>Mg(2+)</name>
        <dbReference type="ChEBI" id="CHEBI:18420"/>
    </ligand>
</feature>
<feature type="compositionally biased region" description="Basic and acidic residues" evidence="17">
    <location>
        <begin position="1118"/>
        <end position="1129"/>
    </location>
</feature>
<feature type="binding site" evidence="15">
    <location>
        <position position="1284"/>
    </location>
    <ligand>
        <name>Mg(2+)</name>
        <dbReference type="ChEBI" id="CHEBI:18420"/>
    </ligand>
</feature>
<dbReference type="GO" id="GO:0008854">
    <property type="term" value="F:exodeoxyribonuclease V activity"/>
    <property type="evidence" value="ECO:0007669"/>
    <property type="project" value="UniProtKB-EC"/>
</dbReference>
<comment type="catalytic activity">
    <reaction evidence="15">
        <text>Exonucleolytic cleavage (in the presence of ATP) in either 5'- to 3'- or 3'- to 5'-direction to yield 5'-phosphooligonucleotides.</text>
        <dbReference type="EC" id="3.1.11.5"/>
    </reaction>
</comment>
<keyword evidence="2 15" id="KW-0479">Metal-binding</keyword>
<dbReference type="EMBL" id="BJOC01000018">
    <property type="protein sequence ID" value="GED22318.1"/>
    <property type="molecule type" value="Genomic_DNA"/>
</dbReference>
<feature type="domain" description="UvrD-like helicase ATP-binding" evidence="18">
    <location>
        <begin position="16"/>
        <end position="613"/>
    </location>
</feature>
<evidence type="ECO:0000256" key="6">
    <source>
        <dbReference type="ARBA" id="ARBA00022806"/>
    </source>
</evidence>
<keyword evidence="5 15" id="KW-0378">Hydrolase</keyword>
<dbReference type="PROSITE" id="PS51198">
    <property type="entry name" value="UVRD_HELICASE_ATP_BIND"/>
    <property type="match status" value="1"/>
</dbReference>
<evidence type="ECO:0000256" key="13">
    <source>
        <dbReference type="ARBA" id="ARBA00034617"/>
    </source>
</evidence>
<feature type="binding site" evidence="16">
    <location>
        <begin position="37"/>
        <end position="44"/>
    </location>
    <ligand>
        <name>ATP</name>
        <dbReference type="ChEBI" id="CHEBI:30616"/>
    </ligand>
</feature>
<keyword evidence="3 15" id="KW-0547">Nucleotide-binding</keyword>
<evidence type="ECO:0000256" key="1">
    <source>
        <dbReference type="ARBA" id="ARBA00022722"/>
    </source>
</evidence>
<evidence type="ECO:0000256" key="14">
    <source>
        <dbReference type="ARBA" id="ARBA00048988"/>
    </source>
</evidence>
<proteinExistence type="inferred from homology"/>
<dbReference type="GO" id="GO:0000724">
    <property type="term" value="P:double-strand break repair via homologous recombination"/>
    <property type="evidence" value="ECO:0007669"/>
    <property type="project" value="UniProtKB-UniRule"/>
</dbReference>
<evidence type="ECO:0000256" key="3">
    <source>
        <dbReference type="ARBA" id="ARBA00022741"/>
    </source>
</evidence>
<dbReference type="EC" id="5.6.2.4" evidence="15"/>
<comment type="catalytic activity">
    <reaction evidence="14 15">
        <text>ATP + H2O = ADP + phosphate + H(+)</text>
        <dbReference type="Rhea" id="RHEA:13065"/>
        <dbReference type="ChEBI" id="CHEBI:15377"/>
        <dbReference type="ChEBI" id="CHEBI:15378"/>
        <dbReference type="ChEBI" id="CHEBI:30616"/>
        <dbReference type="ChEBI" id="CHEBI:43474"/>
        <dbReference type="ChEBI" id="CHEBI:456216"/>
        <dbReference type="EC" id="5.6.2.4"/>
    </reaction>
</comment>
<keyword evidence="11 15" id="KW-0234">DNA repair</keyword>
<evidence type="ECO:0000256" key="2">
    <source>
        <dbReference type="ARBA" id="ARBA00022723"/>
    </source>
</evidence>
<comment type="cofactor">
    <cofactor evidence="15">
        <name>Mg(2+)</name>
        <dbReference type="ChEBI" id="CHEBI:18420"/>
    </cofactor>
    <text evidence="15">Binds 1 Mg(2+) ion per subunit.</text>
</comment>
<evidence type="ECO:0000256" key="16">
    <source>
        <dbReference type="PROSITE-ProRule" id="PRU00560"/>
    </source>
</evidence>
<evidence type="ECO:0000256" key="7">
    <source>
        <dbReference type="ARBA" id="ARBA00022839"/>
    </source>
</evidence>
<dbReference type="GO" id="GO:0000287">
    <property type="term" value="F:magnesium ion binding"/>
    <property type="evidence" value="ECO:0007669"/>
    <property type="project" value="UniProtKB-UniRule"/>
</dbReference>
<keyword evidence="6 15" id="KW-0347">Helicase</keyword>
<evidence type="ECO:0000259" key="18">
    <source>
        <dbReference type="PROSITE" id="PS51198"/>
    </source>
</evidence>
<dbReference type="PANTHER" id="PTHR11070:SF23">
    <property type="entry name" value="RECBCD ENZYME SUBUNIT RECB"/>
    <property type="match status" value="1"/>
</dbReference>
<dbReference type="Gene3D" id="1.10.486.10">
    <property type="entry name" value="PCRA, domain 4"/>
    <property type="match status" value="1"/>
</dbReference>
<dbReference type="InterPro" id="IPR014016">
    <property type="entry name" value="UvrD-like_ATP-bd"/>
</dbReference>
<comment type="similarity">
    <text evidence="15">Belongs to the helicase family. UvrD subfamily.</text>
</comment>
<dbReference type="InterPro" id="IPR027417">
    <property type="entry name" value="P-loop_NTPase"/>
</dbReference>
<organism evidence="20 21">
    <name type="scientific">Halomonas halmophila</name>
    <dbReference type="NCBI Taxonomy" id="252"/>
    <lineage>
        <taxon>Bacteria</taxon>
        <taxon>Pseudomonadati</taxon>
        <taxon>Pseudomonadota</taxon>
        <taxon>Gammaproteobacteria</taxon>
        <taxon>Oceanospirillales</taxon>
        <taxon>Halomonadaceae</taxon>
        <taxon>Halomonas</taxon>
    </lineage>
</organism>
<dbReference type="InterPro" id="IPR014017">
    <property type="entry name" value="DNA_helicase_UvrD-like_C"/>
</dbReference>
<reference evidence="20 21" key="1">
    <citation type="submission" date="2019-06" db="EMBL/GenBank/DDBJ databases">
        <title>Whole genome shotgun sequence of Halomonas halmophila NBRC 15537.</title>
        <authorList>
            <person name="Hosoyama A."/>
            <person name="Uohara A."/>
            <person name="Ohji S."/>
            <person name="Ichikawa N."/>
        </authorList>
    </citation>
    <scope>NUCLEOTIDE SEQUENCE [LARGE SCALE GENOMIC DNA]</scope>
    <source>
        <strain evidence="20 21">NBRC 15537</strain>
    </source>
</reference>
<comment type="domain">
    <text evidence="15">The C-terminal domain has nuclease activity and interacts with RecD. It interacts with RecA, facilitating its loading onto ssDNA.</text>
</comment>
<feature type="region of interest" description="Nuclease activity, interacts with RecD and RecA" evidence="15">
    <location>
        <begin position="1083"/>
        <end position="1395"/>
    </location>
</feature>
<feature type="region of interest" description="Disordered" evidence="17">
    <location>
        <begin position="1020"/>
        <end position="1077"/>
    </location>
</feature>
<dbReference type="SUPFAM" id="SSF52540">
    <property type="entry name" value="P-loop containing nucleoside triphosphate hydrolases"/>
    <property type="match status" value="1"/>
</dbReference>
<keyword evidence="7 15" id="KW-0269">Exonuclease</keyword>
<dbReference type="PROSITE" id="PS51217">
    <property type="entry name" value="UVRD_HELICASE_CTER"/>
    <property type="match status" value="1"/>
</dbReference>
<keyword evidence="1 15" id="KW-0540">Nuclease</keyword>
<sequence>MSEGEAALSAGETAMSEQAPTLDPIHLPLPGSRLIEASAGTGKTFTIALLYLRLVLGPRDEHDSDAFPRPLTPPEILVVTFTNAATQELRERIRARLVEAADAFQPDTSTAATGGDADSGSGAGAPGTASGPAEGASGAGLEGGPMPGMASVAPRDGFTAPPERPAPEEAPSRNTTTDLFAGTAAPGSLDEAAESGASGTGTSGDHSTGMLNVASTEGFTASPLGPGADKAPPTEQAPPRNQAADPLLALRDSYPRESWPAYARRLRLAAEWMDEAAVSTIHAWCHRMLREHAFDSGSLFALAMELDQSAMNLEIARDYWRSFYYALEPEELGVITRHWKSPDALNQAVDQLRVHADALPEAPEPATTLANARQERERILEELKAPWREWIDDLQQQIEEAASRKAFDGKKLNVKNRTNWFDKLRSWAHDPEAIHPGLTDAAWQRLTPEGMAEIWKDGSPIAHPALEATEPLKARLDSLPEPFADLLSHAVHWMAKRRNMVQRRRAELGPDDLLHHLDAAFQGEAGETLATRIRQQFPVALVDEFQDTDPVQYRLFDHVYQLADNHQDCAVLLIGDPKQAIYAFRGADIHTYLKARRDTQGRHVTLGTNFRSAAAMVGAVNRVFAHAEANLASGAFLFRQGEEDPVPFQSVAAKGRKDALVRQGTPQPALSLWHLEAEAGIGKGAYINELAERCASEMARLLNEGQAGQTGFAHREDDSFRPLAPSDLAVLVNSGSEARAIRRALLQRGVRSVYLSDKEGVYETEAAAELELWLAACAEPDNARALRAALASPSLGLTLAELDALNGGDQQDELAWEARVMQFRDYHRQWWQRGVLPMLHQMLADFAVPGRLLTVPEGERRLTDLLHLGELLQQASTELDGEHALLRHLREAIGRPQEQSEAHKLRLESDADLVQVVTIHKSKGLEYPLVFLPFIAAARQTKKDDLPLRWHDDEGRLRLSLEADEAIRERADHERLSEDMRKLYVALTRARHATWLGLAPLEQLEHSAIGRLIGGDAPLDGQSLRPALEPLDDTHHPDGSTDDGARMISVCEAPARDATPVPSREDTTPLAPARSPSRRIREHWWIASYSALGYSQRQASDTADEPSLPSEPTTPGEESAREVHDEPRDSGSLPLHGGPAGEGALHAFPRGPSAGTFLHGLLEWAGEQGFARVAEDADLRDETIARRAKRRGWEHQIPALRAWLPELLSAELPLPGGDADAGGTTPLRLDRLSRYRVEMEFWLAVHQVDTRQLDTLVSRHTLGGRARPALDPDRLNGMLKGFIDLVAEHQGRYYVLDWKSNHLGADDAAYAPEAMTEAVLAKRYDVQYCLYLLALHRLLKARQPGYDIERHLGGALYVFLRGSRSPSRGVHAECPPRELIEGLDALFRAAEEAAA</sequence>
<feature type="compositionally biased region" description="Gly residues" evidence="17">
    <location>
        <begin position="137"/>
        <end position="146"/>
    </location>
</feature>
<feature type="compositionally biased region" description="Low complexity" evidence="17">
    <location>
        <begin position="106"/>
        <end position="136"/>
    </location>
</feature>
<dbReference type="Proteomes" id="UP000319812">
    <property type="component" value="Unassembled WGS sequence"/>
</dbReference>
<evidence type="ECO:0000256" key="10">
    <source>
        <dbReference type="ARBA" id="ARBA00023125"/>
    </source>
</evidence>
<keyword evidence="4 15" id="KW-0227">DNA damage</keyword>
<dbReference type="InterPro" id="IPR011335">
    <property type="entry name" value="Restrct_endonuc-II-like"/>
</dbReference>
<evidence type="ECO:0000256" key="17">
    <source>
        <dbReference type="SAM" id="MobiDB-lite"/>
    </source>
</evidence>
<feature type="region of interest" description="Disordered" evidence="17">
    <location>
        <begin position="1"/>
        <end position="23"/>
    </location>
</feature>
<dbReference type="Pfam" id="PF12705">
    <property type="entry name" value="PDDEXK_1"/>
    <property type="match status" value="1"/>
</dbReference>
<keyword evidence="9 15" id="KW-0460">Magnesium</keyword>
<dbReference type="GO" id="GO:0005829">
    <property type="term" value="C:cytosol"/>
    <property type="evidence" value="ECO:0007669"/>
    <property type="project" value="TreeGrafter"/>
</dbReference>
<dbReference type="GO" id="GO:0016887">
    <property type="term" value="F:ATP hydrolysis activity"/>
    <property type="evidence" value="ECO:0007669"/>
    <property type="project" value="RHEA"/>
</dbReference>
<feature type="region of interest" description="Disordered" evidence="17">
    <location>
        <begin position="106"/>
        <end position="241"/>
    </location>
</feature>
<dbReference type="GO" id="GO:0005524">
    <property type="term" value="F:ATP binding"/>
    <property type="evidence" value="ECO:0007669"/>
    <property type="project" value="UniProtKB-UniRule"/>
</dbReference>
<dbReference type="Gene3D" id="3.40.50.300">
    <property type="entry name" value="P-loop containing nucleotide triphosphate hydrolases"/>
    <property type="match status" value="2"/>
</dbReference>
<comment type="caution">
    <text evidence="20">The sequence shown here is derived from an EMBL/GenBank/DDBJ whole genome shotgun (WGS) entry which is preliminary data.</text>
</comment>
<dbReference type="InterPro" id="IPR038726">
    <property type="entry name" value="PDDEXK_AddAB-type"/>
</dbReference>
<dbReference type="InterPro" id="IPR004586">
    <property type="entry name" value="RecB"/>
</dbReference>
<name>A0A4Y4F5D1_9GAMM</name>
<dbReference type="NCBIfam" id="TIGR00609">
    <property type="entry name" value="recB"/>
    <property type="match status" value="1"/>
</dbReference>